<feature type="transmembrane region" description="Helical" evidence="8">
    <location>
        <begin position="12"/>
        <end position="31"/>
    </location>
</feature>
<comment type="subcellular location">
    <subcellularLocation>
        <location evidence="1">Cell membrane</location>
        <topology evidence="1">Single-pass membrane protein</topology>
    </subcellularLocation>
    <subcellularLocation>
        <location evidence="7">Cell membrane</location>
        <topology evidence="7">Single-pass type II membrane protein</topology>
    </subcellularLocation>
</comment>
<evidence type="ECO:0000256" key="7">
    <source>
        <dbReference type="RuleBase" id="RU003879"/>
    </source>
</evidence>
<keyword evidence="3" id="KW-1003">Cell membrane</keyword>
<comment type="similarity">
    <text evidence="2 7">Belongs to the ExbD/TolR family.</text>
</comment>
<keyword evidence="7" id="KW-0813">Transport</keyword>
<accession>A0ABX1VGT0</accession>
<protein>
    <recommendedName>
        <fullName evidence="11">Biopolymer transporter ExbD</fullName>
    </recommendedName>
</protein>
<reference evidence="9 10" key="1">
    <citation type="journal article" date="2020" name="Syst. Appl. Microbiol.">
        <title>Alienimonas chondri sp. nov., a novel planctomycete isolated from the biofilm of the red alga Chondrus crispus.</title>
        <authorList>
            <person name="Vitorino I."/>
            <person name="Albuquerque L."/>
            <person name="Wiegand S."/>
            <person name="Kallscheuer N."/>
            <person name="da Costa M.S."/>
            <person name="Lobo-da-Cunha A."/>
            <person name="Jogler C."/>
            <person name="Lage O.M."/>
        </authorList>
    </citation>
    <scope>NUCLEOTIDE SEQUENCE [LARGE SCALE GENOMIC DNA]</scope>
    <source>
        <strain evidence="9 10">LzC2</strain>
    </source>
</reference>
<dbReference type="Gene3D" id="3.30.420.270">
    <property type="match status" value="1"/>
</dbReference>
<dbReference type="RefSeq" id="WP_171189134.1">
    <property type="nucleotide sequence ID" value="NZ_WTPX01000135.1"/>
</dbReference>
<dbReference type="PANTHER" id="PTHR30558">
    <property type="entry name" value="EXBD MEMBRANE COMPONENT OF PMF-DRIVEN MACROMOLECULE IMPORT SYSTEM"/>
    <property type="match status" value="1"/>
</dbReference>
<sequence>MPLQVDAADEPALNLTPLVDVLFLLLIFFLVGTRFTQNENSFEVDLPTAAAAPEPLTGQPDELVVNVGPEGQLTLLGEPLGIERLRERLAEVAAVYPDQVVVIRGDAAGAYQHVVSVMDAVNQAGLSKLSMAVAPGAREPMPPVGVAGPSTEEGPTP</sequence>
<proteinExistence type="inferred from homology"/>
<evidence type="ECO:0008006" key="11">
    <source>
        <dbReference type="Google" id="ProtNLM"/>
    </source>
</evidence>
<evidence type="ECO:0000313" key="10">
    <source>
        <dbReference type="Proteomes" id="UP000609651"/>
    </source>
</evidence>
<evidence type="ECO:0000256" key="6">
    <source>
        <dbReference type="ARBA" id="ARBA00023136"/>
    </source>
</evidence>
<dbReference type="EMBL" id="WTPX01000135">
    <property type="protein sequence ID" value="NNJ27266.1"/>
    <property type="molecule type" value="Genomic_DNA"/>
</dbReference>
<dbReference type="Pfam" id="PF02472">
    <property type="entry name" value="ExbD"/>
    <property type="match status" value="1"/>
</dbReference>
<evidence type="ECO:0000256" key="5">
    <source>
        <dbReference type="ARBA" id="ARBA00022989"/>
    </source>
</evidence>
<evidence type="ECO:0000313" key="9">
    <source>
        <dbReference type="EMBL" id="NNJ27266.1"/>
    </source>
</evidence>
<evidence type="ECO:0000256" key="3">
    <source>
        <dbReference type="ARBA" id="ARBA00022475"/>
    </source>
</evidence>
<evidence type="ECO:0000256" key="8">
    <source>
        <dbReference type="SAM" id="Phobius"/>
    </source>
</evidence>
<dbReference type="InterPro" id="IPR003400">
    <property type="entry name" value="ExbD"/>
</dbReference>
<keyword evidence="10" id="KW-1185">Reference proteome</keyword>
<keyword evidence="5 8" id="KW-1133">Transmembrane helix</keyword>
<gene>
    <name evidence="9" type="ORF">LzC2_33670</name>
</gene>
<keyword evidence="6 8" id="KW-0472">Membrane</keyword>
<dbReference type="Proteomes" id="UP000609651">
    <property type="component" value="Unassembled WGS sequence"/>
</dbReference>
<dbReference type="PANTHER" id="PTHR30558:SF3">
    <property type="entry name" value="BIOPOLYMER TRANSPORT PROTEIN EXBD-RELATED"/>
    <property type="match status" value="1"/>
</dbReference>
<comment type="caution">
    <text evidence="9">The sequence shown here is derived from an EMBL/GenBank/DDBJ whole genome shotgun (WGS) entry which is preliminary data.</text>
</comment>
<organism evidence="9 10">
    <name type="scientific">Alienimonas chondri</name>
    <dbReference type="NCBI Taxonomy" id="2681879"/>
    <lineage>
        <taxon>Bacteria</taxon>
        <taxon>Pseudomonadati</taxon>
        <taxon>Planctomycetota</taxon>
        <taxon>Planctomycetia</taxon>
        <taxon>Planctomycetales</taxon>
        <taxon>Planctomycetaceae</taxon>
        <taxon>Alienimonas</taxon>
    </lineage>
</organism>
<keyword evidence="7" id="KW-0653">Protein transport</keyword>
<keyword evidence="4 7" id="KW-0812">Transmembrane</keyword>
<evidence type="ECO:0000256" key="1">
    <source>
        <dbReference type="ARBA" id="ARBA00004162"/>
    </source>
</evidence>
<evidence type="ECO:0000256" key="4">
    <source>
        <dbReference type="ARBA" id="ARBA00022692"/>
    </source>
</evidence>
<evidence type="ECO:0000256" key="2">
    <source>
        <dbReference type="ARBA" id="ARBA00005811"/>
    </source>
</evidence>
<name>A0ABX1VGT0_9PLAN</name>